<dbReference type="PRINTS" id="PR00738">
    <property type="entry name" value="GLHYDRLASE20"/>
</dbReference>
<dbReference type="SMART" id="SM01081">
    <property type="entry name" value="CHB_HEX"/>
    <property type="match status" value="1"/>
</dbReference>
<dbReference type="PANTHER" id="PTHR22600">
    <property type="entry name" value="BETA-HEXOSAMINIDASE"/>
    <property type="match status" value="1"/>
</dbReference>
<dbReference type="SUPFAM" id="SSF81296">
    <property type="entry name" value="E set domains"/>
    <property type="match status" value="2"/>
</dbReference>
<sequence length="1628" mass="186165">MRNLFWMVIIVLQDEYLTANLTQNEVDEMASGLKVRIGGIDNLRYDGKKHIMKLTLENKGSSDIPPSGWKLFFHSMTLGFPDKFDLLEEDFKRLHAENVVVGIVNGDLYYLKPFNDFVAIKPGEGRTYQLIFKYWSAARTDYMPLWYVASEDLTVEPRIVKSTASMDLDFVDPFDDINEWKRWRKDRFNPFTPEERMNRLQFKDYGKMSHIIPTPKTVILGQSGRTLSFDKTWTLFTEASTFQTSELYIQELFHLTSTSKPSPKNLIIHYNASLGPESYTLAIDAFEDQITMAASTNTGLFYATQSLFAILDGHNYTNIPSISISDAPRFEWRGLLFDVARNFRPVEDIKRLIKVMSMYKLNALQLHLSDDEGWRLEIPGIPELTDVGGRRCHHDFGSHTCIEPQFGSGPFANSSGSGFYTTKDYREILRYAEKHHVKIIPEFDVPGHSHAAIVAMEKRRENILNEGRTLLEADKYRLIDPGDNSSYRSIQNWAFNTVNPCMSSVYTFISDLLDSLIELHKGVQQLEIFHPGGDEVPKRAWDKSPICNQLLSILPEYDTIHVAGIVASKGLALGGREDSFLKGNSMSELLPVSTISNVDAFIFPWNNVWEWGGKNYPYIYANAGYKVILSQATDLYLDQPQEPDPEERGLYWATRFTDTKKMFKFKPDTLYDNIFEDLSGNRLTEAGVCKDVTICPPLKKPHNVIGIQGSLWSETLRRREDMEYMTYPRLLAIAERAWHKADFENHPNDQQAFEKEWSFFAKAVGTREFKRLDDIGIQFRIPPPGAKRLDNGHLQVSTTYPGFGIEISINKGLSWAAVGEDVINNANKGVLLPEGATNWTTLLLRSTFRNANRIRYSRSVILRKENTRFSSQQIVDYIAENLQVKIAVVDNLEKDADEFVLMELQKYWMVSRTDNMPNWYVSAEGMKAKVLKSTVGESLSYVGKFDTSMKWKRSKQDRYNPYTPLERFTLLQRGSSSNNPNKLIPTPKKVLSGNISMAFDDIEWKIVRNRLFSKEVKFIAESLHINRVANPKSFRKTIRFEKTHGNIGGREAYQLLVDVHTESIVITAQDNPGAFYGVVSLVSLIEANGGRILNISTKEWIMKLMDVMSWYKLNKLQLHLSDDEGWRIKIRDRFLPDMVTKRCHTEYEDECLIPQLGSGPDTDTSGSGFYTERDYRDILNYASKRHIEVIPEIDIPCHSAAAVRAMSWKSKLNEQRNEHGRGTSRDFSLTDGVYNASIYSVQMWKNNCMNPCLNSTYRTAELHKLFIERVAKILAKYRVKLAVSEDGAYANGKPNPLTTIKQEVYVHSRKNMWNTDGAKKPSEFADAGYKVILELVTHLYWDFPQEPDPEDRGLYWGTRFTDTRKVFNLMPDDIYANADVDPMGVPVNLTAICHNRPCPQPQKTENIVETMRTEEHLHNMAFPRMLALAERAWHHADWEQNKDDKSRRDEQQHDWEAFADALGYRELPRLEKVGVFYLVEPPGIRVVNNILEVNTRFPNHVVEMSLDGGQSWRAFQKRTRSDSAGNFMFRTRSPVLGRTSRVVTLNGTSPGHGRRTGVDGTTRTSKTTEQISAAESTTYRSITTGGGSEVGNLTVHRLPSFLTRYADRWRSLGWTVVHCGGGVCSVLL</sequence>
<dbReference type="Gene3D" id="2.60.40.290">
    <property type="match status" value="2"/>
</dbReference>
<dbReference type="Pfam" id="PF03173">
    <property type="entry name" value="CHB_HEX"/>
    <property type="match status" value="2"/>
</dbReference>
<gene>
    <name evidence="10" type="ORF">MAR_005664</name>
</gene>
<dbReference type="InterPro" id="IPR008965">
    <property type="entry name" value="CBM2/CBM3_carb-bd_dom_sf"/>
</dbReference>
<dbReference type="Pfam" id="PF03174">
    <property type="entry name" value="CHB_HEX_C"/>
    <property type="match status" value="2"/>
</dbReference>
<dbReference type="SUPFAM" id="SSF55545">
    <property type="entry name" value="beta-N-acetylhexosaminidase-like domain"/>
    <property type="match status" value="2"/>
</dbReference>
<proteinExistence type="inferred from homology"/>
<keyword evidence="11" id="KW-1185">Reference proteome</keyword>
<reference evidence="10" key="1">
    <citation type="submission" date="2022-11" db="EMBL/GenBank/DDBJ databases">
        <title>Centuries of genome instability and evolution in soft-shell clam transmissible cancer (bioRxiv).</title>
        <authorList>
            <person name="Hart S.F.M."/>
            <person name="Yonemitsu M.A."/>
            <person name="Giersch R.M."/>
            <person name="Beal B.F."/>
            <person name="Arriagada G."/>
            <person name="Davis B.W."/>
            <person name="Ostrander E.A."/>
            <person name="Goff S.P."/>
            <person name="Metzger M.J."/>
        </authorList>
    </citation>
    <scope>NUCLEOTIDE SEQUENCE</scope>
    <source>
        <strain evidence="10">MELC-2E11</strain>
        <tissue evidence="10">Siphon/mantle</tissue>
    </source>
</reference>
<evidence type="ECO:0000259" key="9">
    <source>
        <dbReference type="SMART" id="SM01081"/>
    </source>
</evidence>
<organism evidence="10 11">
    <name type="scientific">Mya arenaria</name>
    <name type="common">Soft-shell clam</name>
    <dbReference type="NCBI Taxonomy" id="6604"/>
    <lineage>
        <taxon>Eukaryota</taxon>
        <taxon>Metazoa</taxon>
        <taxon>Spiralia</taxon>
        <taxon>Lophotrochozoa</taxon>
        <taxon>Mollusca</taxon>
        <taxon>Bivalvia</taxon>
        <taxon>Autobranchia</taxon>
        <taxon>Heteroconchia</taxon>
        <taxon>Euheterodonta</taxon>
        <taxon>Imparidentia</taxon>
        <taxon>Neoheterodontei</taxon>
        <taxon>Myida</taxon>
        <taxon>Myoidea</taxon>
        <taxon>Myidae</taxon>
        <taxon>Mya</taxon>
    </lineage>
</organism>
<dbReference type="PANTHER" id="PTHR22600:SF57">
    <property type="entry name" value="BETA-N-ACETYLHEXOSAMINIDASE"/>
    <property type="match status" value="1"/>
</dbReference>
<comment type="similarity">
    <text evidence="2">Belongs to the glycosyl hydrolase 20 family.</text>
</comment>
<feature type="signal peptide" evidence="8">
    <location>
        <begin position="1"/>
        <end position="19"/>
    </location>
</feature>
<feature type="domain" description="Chitobiase/beta-hexosaminidases N-terminal" evidence="9">
    <location>
        <begin position="31"/>
        <end position="195"/>
    </location>
</feature>
<dbReference type="InterPro" id="IPR015882">
    <property type="entry name" value="HEX_bac_N"/>
</dbReference>
<dbReference type="Gene3D" id="2.60.40.10">
    <property type="entry name" value="Immunoglobulins"/>
    <property type="match status" value="2"/>
</dbReference>
<keyword evidence="8" id="KW-0732">Signal</keyword>
<dbReference type="Gene3D" id="3.20.20.80">
    <property type="entry name" value="Glycosidases"/>
    <property type="match status" value="3"/>
</dbReference>
<dbReference type="InterPro" id="IPR017853">
    <property type="entry name" value="GH"/>
</dbReference>
<evidence type="ECO:0000256" key="2">
    <source>
        <dbReference type="ARBA" id="ARBA00006285"/>
    </source>
</evidence>
<dbReference type="InterPro" id="IPR025705">
    <property type="entry name" value="Beta_hexosaminidase_sua/sub"/>
</dbReference>
<dbReference type="Gene3D" id="3.30.379.10">
    <property type="entry name" value="Chitobiase/beta-hexosaminidase domain 2-like"/>
    <property type="match status" value="2"/>
</dbReference>
<keyword evidence="5" id="KW-0326">Glycosidase</keyword>
<dbReference type="InterPro" id="IPR012291">
    <property type="entry name" value="CBM2_carb-bd_dom_sf"/>
</dbReference>
<dbReference type="InterPro" id="IPR015883">
    <property type="entry name" value="Glyco_hydro_20_cat"/>
</dbReference>
<evidence type="ECO:0000256" key="7">
    <source>
        <dbReference type="ARBA" id="ARBA00033000"/>
    </source>
</evidence>
<name>A0ABY7F443_MYAAR</name>
<evidence type="ECO:0000256" key="1">
    <source>
        <dbReference type="ARBA" id="ARBA00001231"/>
    </source>
</evidence>
<dbReference type="InterPro" id="IPR029018">
    <property type="entry name" value="Hex-like_dom2"/>
</dbReference>
<evidence type="ECO:0000256" key="5">
    <source>
        <dbReference type="ARBA" id="ARBA00023295"/>
    </source>
</evidence>
<keyword evidence="4" id="KW-0378">Hydrolase</keyword>
<evidence type="ECO:0000256" key="8">
    <source>
        <dbReference type="SAM" id="SignalP"/>
    </source>
</evidence>
<dbReference type="Pfam" id="PF02838">
    <property type="entry name" value="Glyco_hydro_20b"/>
    <property type="match status" value="2"/>
</dbReference>
<dbReference type="Pfam" id="PF00728">
    <property type="entry name" value="Glyco_hydro_20"/>
    <property type="match status" value="3"/>
</dbReference>
<dbReference type="SUPFAM" id="SSF49384">
    <property type="entry name" value="Carbohydrate-binding domain"/>
    <property type="match status" value="2"/>
</dbReference>
<dbReference type="InterPro" id="IPR014756">
    <property type="entry name" value="Ig_E-set"/>
</dbReference>
<dbReference type="Proteomes" id="UP001164746">
    <property type="component" value="Chromosome 9"/>
</dbReference>
<evidence type="ECO:0000256" key="6">
    <source>
        <dbReference type="ARBA" id="ARBA00030512"/>
    </source>
</evidence>
<evidence type="ECO:0000256" key="3">
    <source>
        <dbReference type="ARBA" id="ARBA00012663"/>
    </source>
</evidence>
<dbReference type="SUPFAM" id="SSF51445">
    <property type="entry name" value="(Trans)glycosidases"/>
    <property type="match status" value="2"/>
</dbReference>
<protein>
    <recommendedName>
        <fullName evidence="3">beta-N-acetylhexosaminidase</fullName>
        <ecNumber evidence="3">3.2.1.52</ecNumber>
    </recommendedName>
    <alternativeName>
        <fullName evidence="6">Beta-N-acetylhexosaminidase</fullName>
    </alternativeName>
    <alternativeName>
        <fullName evidence="7">N-acetyl-beta-glucosaminidase</fullName>
    </alternativeName>
</protein>
<dbReference type="InterPro" id="IPR004867">
    <property type="entry name" value="CHB_C_dom"/>
</dbReference>
<evidence type="ECO:0000313" key="11">
    <source>
        <dbReference type="Proteomes" id="UP001164746"/>
    </source>
</evidence>
<accession>A0ABY7F443</accession>
<dbReference type="CDD" id="cd02847">
    <property type="entry name" value="E_set_Chitobiase_C"/>
    <property type="match status" value="1"/>
</dbReference>
<evidence type="ECO:0000313" key="10">
    <source>
        <dbReference type="EMBL" id="WAR15559.1"/>
    </source>
</evidence>
<dbReference type="EMBL" id="CP111020">
    <property type="protein sequence ID" value="WAR15559.1"/>
    <property type="molecule type" value="Genomic_DNA"/>
</dbReference>
<comment type="catalytic activity">
    <reaction evidence="1">
        <text>Hydrolysis of terminal non-reducing N-acetyl-D-hexosamine residues in N-acetyl-beta-D-hexosaminides.</text>
        <dbReference type="EC" id="3.2.1.52"/>
    </reaction>
</comment>
<dbReference type="EC" id="3.2.1.52" evidence="3"/>
<dbReference type="InterPro" id="IPR013783">
    <property type="entry name" value="Ig-like_fold"/>
</dbReference>
<evidence type="ECO:0000256" key="4">
    <source>
        <dbReference type="ARBA" id="ARBA00022801"/>
    </source>
</evidence>
<dbReference type="InterPro" id="IPR004866">
    <property type="entry name" value="CHB/HEX_N_dom"/>
</dbReference>
<feature type="chain" id="PRO_5046094091" description="beta-N-acetylhexosaminidase" evidence="8">
    <location>
        <begin position="20"/>
        <end position="1628"/>
    </location>
</feature>